<evidence type="ECO:0000256" key="1">
    <source>
        <dbReference type="SAM" id="MobiDB-lite"/>
    </source>
</evidence>
<dbReference type="Proteomes" id="UP001206925">
    <property type="component" value="Unassembled WGS sequence"/>
</dbReference>
<comment type="caution">
    <text evidence="3">The sequence shown here is derived from an EMBL/GenBank/DDBJ whole genome shotgun (WGS) entry which is preliminary data.</text>
</comment>
<feature type="domain" description="PWWP" evidence="2">
    <location>
        <begin position="33"/>
        <end position="86"/>
    </location>
</feature>
<reference evidence="3" key="1">
    <citation type="submission" date="2022-06" db="EMBL/GenBank/DDBJ databases">
        <title>Uncovering the hologenomic basis of an extraordinary plant invasion.</title>
        <authorList>
            <person name="Bieker V.C."/>
            <person name="Martin M.D."/>
            <person name="Gilbert T."/>
            <person name="Hodgins K."/>
            <person name="Battlay P."/>
            <person name="Petersen B."/>
            <person name="Wilson J."/>
        </authorList>
    </citation>
    <scope>NUCLEOTIDE SEQUENCE</scope>
    <source>
        <strain evidence="3">AA19_3_7</strain>
        <tissue evidence="3">Leaf</tissue>
    </source>
</reference>
<dbReference type="CDD" id="cd05162">
    <property type="entry name" value="PWWP"/>
    <property type="match status" value="1"/>
</dbReference>
<evidence type="ECO:0000259" key="2">
    <source>
        <dbReference type="PROSITE" id="PS50812"/>
    </source>
</evidence>
<sequence length="124" mass="13730">MSGTRKNENRNGALELTPSRSQPIESREICTTAGRVVWAKADGKFWWPAEILGERSNPAPSVLVQHFGKEGSVWVDPAIDLSPFEEEVSYPLPTSRKVLRRFKIMRSLGLAAPVGSPFNSFNSS</sequence>
<evidence type="ECO:0000313" key="4">
    <source>
        <dbReference type="Proteomes" id="UP001206925"/>
    </source>
</evidence>
<accession>A0AAD5D3S6</accession>
<dbReference type="Gene3D" id="2.30.30.140">
    <property type="match status" value="1"/>
</dbReference>
<feature type="region of interest" description="Disordered" evidence="1">
    <location>
        <begin position="1"/>
        <end position="24"/>
    </location>
</feature>
<dbReference type="AlphaFoldDB" id="A0AAD5D3S6"/>
<proteinExistence type="predicted"/>
<dbReference type="SUPFAM" id="SSF63748">
    <property type="entry name" value="Tudor/PWWP/MBT"/>
    <property type="match status" value="1"/>
</dbReference>
<keyword evidence="4" id="KW-1185">Reference proteome</keyword>
<dbReference type="InterPro" id="IPR000313">
    <property type="entry name" value="PWWP_dom"/>
</dbReference>
<dbReference type="EMBL" id="JAMZMK010005882">
    <property type="protein sequence ID" value="KAI7751521.1"/>
    <property type="molecule type" value="Genomic_DNA"/>
</dbReference>
<protein>
    <recommendedName>
        <fullName evidence="2">PWWP domain-containing protein</fullName>
    </recommendedName>
</protein>
<gene>
    <name evidence="3" type="ORF">M8C21_022433</name>
</gene>
<name>A0AAD5D3S6_AMBAR</name>
<dbReference type="Pfam" id="PF00855">
    <property type="entry name" value="PWWP"/>
    <property type="match status" value="1"/>
</dbReference>
<dbReference type="PROSITE" id="PS50812">
    <property type="entry name" value="PWWP"/>
    <property type="match status" value="1"/>
</dbReference>
<evidence type="ECO:0000313" key="3">
    <source>
        <dbReference type="EMBL" id="KAI7751521.1"/>
    </source>
</evidence>
<organism evidence="3 4">
    <name type="scientific">Ambrosia artemisiifolia</name>
    <name type="common">Common ragweed</name>
    <dbReference type="NCBI Taxonomy" id="4212"/>
    <lineage>
        <taxon>Eukaryota</taxon>
        <taxon>Viridiplantae</taxon>
        <taxon>Streptophyta</taxon>
        <taxon>Embryophyta</taxon>
        <taxon>Tracheophyta</taxon>
        <taxon>Spermatophyta</taxon>
        <taxon>Magnoliopsida</taxon>
        <taxon>eudicotyledons</taxon>
        <taxon>Gunneridae</taxon>
        <taxon>Pentapetalae</taxon>
        <taxon>asterids</taxon>
        <taxon>campanulids</taxon>
        <taxon>Asterales</taxon>
        <taxon>Asteraceae</taxon>
        <taxon>Asteroideae</taxon>
        <taxon>Heliantheae alliance</taxon>
        <taxon>Heliantheae</taxon>
        <taxon>Ambrosia</taxon>
    </lineage>
</organism>